<name>A0ABP8KET3_9BACT</name>
<dbReference type="EMBL" id="BAABHB010000003">
    <property type="protein sequence ID" value="GAA4405071.1"/>
    <property type="molecule type" value="Genomic_DNA"/>
</dbReference>
<dbReference type="PANTHER" id="PTHR46969:SF1">
    <property type="entry name" value="BIFUNCTIONAL PROTEIN HLDE"/>
    <property type="match status" value="1"/>
</dbReference>
<gene>
    <name evidence="2" type="ORF">GCM10023187_23130</name>
</gene>
<keyword evidence="3" id="KW-1185">Reference proteome</keyword>
<proteinExistence type="predicted"/>
<dbReference type="PANTHER" id="PTHR46969">
    <property type="entry name" value="BIFUNCTIONAL PROTEIN HLDE"/>
    <property type="match status" value="1"/>
</dbReference>
<evidence type="ECO:0000313" key="2">
    <source>
        <dbReference type="EMBL" id="GAA4405071.1"/>
    </source>
</evidence>
<comment type="caution">
    <text evidence="2">The sequence shown here is derived from an EMBL/GenBank/DDBJ whole genome shotgun (WGS) entry which is preliminary data.</text>
</comment>
<protein>
    <recommendedName>
        <fullName evidence="1">Carbohydrate kinase PfkB domain-containing protein</fullName>
    </recommendedName>
</protein>
<dbReference type="InterPro" id="IPR029056">
    <property type="entry name" value="Ribokinase-like"/>
</dbReference>
<reference evidence="3" key="1">
    <citation type="journal article" date="2019" name="Int. J. Syst. Evol. Microbiol.">
        <title>The Global Catalogue of Microorganisms (GCM) 10K type strain sequencing project: providing services to taxonomists for standard genome sequencing and annotation.</title>
        <authorList>
            <consortium name="The Broad Institute Genomics Platform"/>
            <consortium name="The Broad Institute Genome Sequencing Center for Infectious Disease"/>
            <person name="Wu L."/>
            <person name="Ma J."/>
        </authorList>
    </citation>
    <scope>NUCLEOTIDE SEQUENCE [LARGE SCALE GENOMIC DNA]</scope>
    <source>
        <strain evidence="3">JCM 17925</strain>
    </source>
</reference>
<evidence type="ECO:0000313" key="3">
    <source>
        <dbReference type="Proteomes" id="UP001500936"/>
    </source>
</evidence>
<evidence type="ECO:0000259" key="1">
    <source>
        <dbReference type="Pfam" id="PF00294"/>
    </source>
</evidence>
<organism evidence="2 3">
    <name type="scientific">Nibrella viscosa</name>
    <dbReference type="NCBI Taxonomy" id="1084524"/>
    <lineage>
        <taxon>Bacteria</taxon>
        <taxon>Pseudomonadati</taxon>
        <taxon>Bacteroidota</taxon>
        <taxon>Cytophagia</taxon>
        <taxon>Cytophagales</taxon>
        <taxon>Spirosomataceae</taxon>
        <taxon>Nibrella</taxon>
    </lineage>
</organism>
<dbReference type="Proteomes" id="UP001500936">
    <property type="component" value="Unassembled WGS sequence"/>
</dbReference>
<sequence>MTASELSTLFNQFSSLRAGVIGDFAVDLYFDLQKITGEISLETTKEVYWGRSPQSSPGGAGNVVANLAALGVTNITVFGCTGNDLYGREMRYLLQAAGADTRFMLSAATNWDTCTYIKPMAGLDEQNRIDFGTHNSLAADDFDQLLATLAGHLPHLDVLIINQQFLHPLLTPDRISRLNTVIARHPHCRFVADLRHCGNTIRGATLKVNTRELADLLSVPHPETPDTPWCREHGSLLSRHTGGPVVITRGERGIAYINDRLMELVDGIRLSGELDTVGAGDTVVATYAACLGVGAQPPQAIETANLAAAVTVQKLRQTGTATLNEVLSLLSAD</sequence>
<dbReference type="SUPFAM" id="SSF53613">
    <property type="entry name" value="Ribokinase-like"/>
    <property type="match status" value="1"/>
</dbReference>
<dbReference type="RefSeq" id="WP_345267163.1">
    <property type="nucleotide sequence ID" value="NZ_BAABHB010000003.1"/>
</dbReference>
<dbReference type="Pfam" id="PF00294">
    <property type="entry name" value="PfkB"/>
    <property type="match status" value="1"/>
</dbReference>
<accession>A0ABP8KET3</accession>
<feature type="domain" description="Carbohydrate kinase PfkB" evidence="1">
    <location>
        <begin position="21"/>
        <end position="315"/>
    </location>
</feature>
<dbReference type="Gene3D" id="3.40.1190.20">
    <property type="match status" value="1"/>
</dbReference>
<dbReference type="InterPro" id="IPR011611">
    <property type="entry name" value="PfkB_dom"/>
</dbReference>